<gene>
    <name evidence="6" type="ORF">OLEA9_A116790</name>
</gene>
<keyword evidence="3" id="KW-0804">Transcription</keyword>
<dbReference type="GO" id="GO:0003700">
    <property type="term" value="F:DNA-binding transcription factor activity"/>
    <property type="evidence" value="ECO:0007669"/>
    <property type="project" value="InterPro"/>
</dbReference>
<organism evidence="6 7">
    <name type="scientific">Olea europaea subsp. europaea</name>
    <dbReference type="NCBI Taxonomy" id="158383"/>
    <lineage>
        <taxon>Eukaryota</taxon>
        <taxon>Viridiplantae</taxon>
        <taxon>Streptophyta</taxon>
        <taxon>Embryophyta</taxon>
        <taxon>Tracheophyta</taxon>
        <taxon>Spermatophyta</taxon>
        <taxon>Magnoliopsida</taxon>
        <taxon>eudicotyledons</taxon>
        <taxon>Gunneridae</taxon>
        <taxon>Pentapetalae</taxon>
        <taxon>asterids</taxon>
        <taxon>lamiids</taxon>
        <taxon>Lamiales</taxon>
        <taxon>Oleaceae</taxon>
        <taxon>Oleeae</taxon>
        <taxon>Olea</taxon>
    </lineage>
</organism>
<protein>
    <submittedName>
        <fullName evidence="6">Transcription factor bHLH155-like isoform X1</fullName>
    </submittedName>
</protein>
<name>A0A8S0RYN7_OLEEU</name>
<dbReference type="InterPro" id="IPR011598">
    <property type="entry name" value="bHLH_dom"/>
</dbReference>
<evidence type="ECO:0000256" key="4">
    <source>
        <dbReference type="ARBA" id="ARBA00023242"/>
    </source>
</evidence>
<comment type="subcellular location">
    <subcellularLocation>
        <location evidence="1">Nucleus</location>
    </subcellularLocation>
</comment>
<dbReference type="InterPro" id="IPR036638">
    <property type="entry name" value="HLH_DNA-bd_sf"/>
</dbReference>
<evidence type="ECO:0000313" key="7">
    <source>
        <dbReference type="Proteomes" id="UP000594638"/>
    </source>
</evidence>
<dbReference type="Pfam" id="PF23176">
    <property type="entry name" value="bHLH_LHW"/>
    <property type="match status" value="1"/>
</dbReference>
<reference evidence="6 7" key="1">
    <citation type="submission" date="2019-12" db="EMBL/GenBank/DDBJ databases">
        <authorList>
            <person name="Alioto T."/>
            <person name="Alioto T."/>
            <person name="Gomez Garrido J."/>
        </authorList>
    </citation>
    <scope>NUCLEOTIDE SEQUENCE [LARGE SCALE GENOMIC DNA]</scope>
</reference>
<evidence type="ECO:0000256" key="3">
    <source>
        <dbReference type="ARBA" id="ARBA00023163"/>
    </source>
</evidence>
<comment type="caution">
    <text evidence="6">The sequence shown here is derived from an EMBL/GenBank/DDBJ whole genome shotgun (WGS) entry which is preliminary data.</text>
</comment>
<keyword evidence="2" id="KW-0805">Transcription regulation</keyword>
<dbReference type="Proteomes" id="UP000594638">
    <property type="component" value="Unassembled WGS sequence"/>
</dbReference>
<evidence type="ECO:0000256" key="2">
    <source>
        <dbReference type="ARBA" id="ARBA00023015"/>
    </source>
</evidence>
<dbReference type="SUPFAM" id="SSF47459">
    <property type="entry name" value="HLH, helix-loop-helix DNA-binding domain"/>
    <property type="match status" value="1"/>
</dbReference>
<evidence type="ECO:0000256" key="1">
    <source>
        <dbReference type="ARBA" id="ARBA00004123"/>
    </source>
</evidence>
<dbReference type="EMBL" id="CACTIH010003752">
    <property type="protein sequence ID" value="CAA2984070.1"/>
    <property type="molecule type" value="Genomic_DNA"/>
</dbReference>
<dbReference type="GO" id="GO:0046983">
    <property type="term" value="F:protein dimerization activity"/>
    <property type="evidence" value="ECO:0007669"/>
    <property type="project" value="InterPro"/>
</dbReference>
<proteinExistence type="predicted"/>
<dbReference type="Gramene" id="OE9A116790T1">
    <property type="protein sequence ID" value="OE9A116790C1"/>
    <property type="gene ID" value="OE9A116790"/>
</dbReference>
<dbReference type="PANTHER" id="PTHR46196">
    <property type="entry name" value="TRANSCRIPTION FACTOR BHLH155-LIKE ISOFORM X1-RELATED"/>
    <property type="match status" value="1"/>
</dbReference>
<dbReference type="Pfam" id="PF14215">
    <property type="entry name" value="bHLH-MYC_N"/>
    <property type="match status" value="1"/>
</dbReference>
<keyword evidence="4" id="KW-0539">Nucleus</keyword>
<dbReference type="InterPro" id="IPR043561">
    <property type="entry name" value="LHW-like"/>
</dbReference>
<feature type="domain" description="BHLH" evidence="5">
    <location>
        <begin position="561"/>
        <end position="610"/>
    </location>
</feature>
<dbReference type="GO" id="GO:0005634">
    <property type="term" value="C:nucleus"/>
    <property type="evidence" value="ECO:0007669"/>
    <property type="project" value="UniProtKB-SubCell"/>
</dbReference>
<dbReference type="OrthoDB" id="1883654at2759"/>
<keyword evidence="7" id="KW-1185">Reference proteome</keyword>
<dbReference type="InterPro" id="IPR025610">
    <property type="entry name" value="MYC/MYB_N"/>
</dbReference>
<dbReference type="AlphaFoldDB" id="A0A8S0RYN7"/>
<dbReference type="PROSITE" id="PS50888">
    <property type="entry name" value="BHLH"/>
    <property type="match status" value="1"/>
</dbReference>
<sequence length="773" mass="85300">MGAAIDDMLLQVHVVGGGVIGQSALTKNHQWMFPDSCHQRKNSLESVGSSQVCQTIAVISVEPFGVVQFGSNRKVSSSIKYAIPSQLEKVRCCCAECLFIDSIDSLLQIPETKEFVDQVKESFRGMDKGQRSIISENETSSSDSKIFDTSRPFTSLASNGSSSIHDIQCGSEYANLEDASHPSVILPHSYPFASDHQFMNTIDSTYSLSEDEIQLQQLLLESATWFDFSTEAPSSLRRDSVLTSSWHDLPCELRNNTFFTKTSSFVSLHSQPFSEDLSNNQNSTMLLHSIDGKGRRSSNLSTFEGNDSAMAVSKTSPVDHISQWFSPLPDQIITSSAMILCNSLSHAPELVPVANLYGHNSTNISGNCLSNSLQSSISNAFYCKGKTKCTEMSGIDELFYSFKEDPVCKRPEDSNEDPKPVVISDNSKCISDKYTGSKVETNNNLFSKLGLNHHLFDGVTSCSSSVSVSEFKDQVSSSAKRRKIENYLQKQHQVKFQGFPSFDGKMEPLKPVNNPCKIIILEPNNGTSTKEAGSLIGDSSCMNTGNSCSAMRNEKIHAVKKKAKPGTRPRPKDRQQIQDRFAELRELIPNGDKMSIDRLLEQTIGLLNFMQSLTRQTIKLTDKLKNDNSSSSSGGVTWACEVGDQTMVCPLVVEDLSTPGQMLIEILFEEQGCILEIAKIIRGFGLIILKGLMEIRETKIWAHFIVEAEGNRHVTRLEIFPSLLPLLQIMSPSEANASDKYDSITKSGSFPLEKHQPVVSLPVNLADTSQYAS</sequence>
<dbReference type="PANTHER" id="PTHR46196:SF2">
    <property type="entry name" value="TRANSCRIPTION FACTOR BHLH157"/>
    <property type="match status" value="1"/>
</dbReference>
<accession>A0A8S0RYN7</accession>
<evidence type="ECO:0000313" key="6">
    <source>
        <dbReference type="EMBL" id="CAA2984070.1"/>
    </source>
</evidence>
<evidence type="ECO:0000259" key="5">
    <source>
        <dbReference type="PROSITE" id="PS50888"/>
    </source>
</evidence>